<dbReference type="RefSeq" id="WP_047177205.1">
    <property type="nucleotide sequence ID" value="NZ_CBDRIV010000042.1"/>
</dbReference>
<feature type="signal peptide" evidence="1">
    <location>
        <begin position="1"/>
        <end position="25"/>
    </location>
</feature>
<evidence type="ECO:0008006" key="3">
    <source>
        <dbReference type="Google" id="ProtNLM"/>
    </source>
</evidence>
<dbReference type="AlphaFoldDB" id="A0A6G3T2D9"/>
<evidence type="ECO:0000256" key="1">
    <source>
        <dbReference type="SAM" id="SignalP"/>
    </source>
</evidence>
<proteinExistence type="predicted"/>
<reference evidence="2" key="1">
    <citation type="submission" date="2020-01" db="EMBL/GenBank/DDBJ databases">
        <title>Insect and environment-associated Actinomycetes.</title>
        <authorList>
            <person name="Currrie C."/>
            <person name="Chevrette M."/>
            <person name="Carlson C."/>
            <person name="Stubbendieck R."/>
            <person name="Wendt-Pienkowski E."/>
        </authorList>
    </citation>
    <scope>NUCLEOTIDE SEQUENCE</scope>
    <source>
        <strain evidence="2">SID505</strain>
    </source>
</reference>
<organism evidence="2">
    <name type="scientific">Streptomyces anulatus</name>
    <name type="common">Streptomyces chrysomallus</name>
    <dbReference type="NCBI Taxonomy" id="1892"/>
    <lineage>
        <taxon>Bacteria</taxon>
        <taxon>Bacillati</taxon>
        <taxon>Actinomycetota</taxon>
        <taxon>Actinomycetes</taxon>
        <taxon>Kitasatosporales</taxon>
        <taxon>Streptomycetaceae</taxon>
        <taxon>Streptomyces</taxon>
    </lineage>
</organism>
<protein>
    <recommendedName>
        <fullName evidence="3">Secreted protein</fullName>
    </recommendedName>
</protein>
<evidence type="ECO:0000313" key="2">
    <source>
        <dbReference type="EMBL" id="NEB89446.1"/>
    </source>
</evidence>
<accession>A0A6G3T2D9</accession>
<sequence length="228" mass="23819">MRNRIALTAALTTGLLALTAASATAAPNESRTAASGDARACADVKLSGALPVPPAGMAVRQNVSIGPDCTPVFGPARLVQKAGPVANAQAAPAAAAADRQVRSWSEMYDCCNIRMTGLYTTSDWSSDGTVVTASSTDATQQWNREPWNAGWSLKSSGKSADCVANCAVSTNVADASFTYKGIFDPTGNVYANTHRSTVALKADGTASCEFEVDLKNTFIGWNWQRGCE</sequence>
<gene>
    <name evidence="2" type="ORF">G3I43_35615</name>
</gene>
<keyword evidence="1" id="KW-0732">Signal</keyword>
<feature type="chain" id="PRO_5026031005" description="Secreted protein" evidence="1">
    <location>
        <begin position="26"/>
        <end position="228"/>
    </location>
</feature>
<comment type="caution">
    <text evidence="2">The sequence shown here is derived from an EMBL/GenBank/DDBJ whole genome shotgun (WGS) entry which is preliminary data.</text>
</comment>
<name>A0A6G3T2D9_STRAQ</name>
<dbReference type="EMBL" id="JAAGMK010001003">
    <property type="protein sequence ID" value="NEB89446.1"/>
    <property type="molecule type" value="Genomic_DNA"/>
</dbReference>